<dbReference type="InParanoid" id="D8R9L1"/>
<dbReference type="Proteomes" id="UP000001514">
    <property type="component" value="Unassembled WGS sequence"/>
</dbReference>
<keyword evidence="2" id="KW-1185">Reference proteome</keyword>
<proteinExistence type="predicted"/>
<gene>
    <name evidence="1" type="ORF">SELMODRAFT_408677</name>
</gene>
<evidence type="ECO:0000313" key="2">
    <source>
        <dbReference type="Proteomes" id="UP000001514"/>
    </source>
</evidence>
<evidence type="ECO:0000313" key="1">
    <source>
        <dbReference type="EMBL" id="EFJ30913.1"/>
    </source>
</evidence>
<reference evidence="1 2" key="1">
    <citation type="journal article" date="2011" name="Science">
        <title>The Selaginella genome identifies genetic changes associated with the evolution of vascular plants.</title>
        <authorList>
            <person name="Banks J.A."/>
            <person name="Nishiyama T."/>
            <person name="Hasebe M."/>
            <person name="Bowman J.L."/>
            <person name="Gribskov M."/>
            <person name="dePamphilis C."/>
            <person name="Albert V.A."/>
            <person name="Aono N."/>
            <person name="Aoyama T."/>
            <person name="Ambrose B.A."/>
            <person name="Ashton N.W."/>
            <person name="Axtell M.J."/>
            <person name="Barker E."/>
            <person name="Barker M.S."/>
            <person name="Bennetzen J.L."/>
            <person name="Bonawitz N.D."/>
            <person name="Chapple C."/>
            <person name="Cheng C."/>
            <person name="Correa L.G."/>
            <person name="Dacre M."/>
            <person name="DeBarry J."/>
            <person name="Dreyer I."/>
            <person name="Elias M."/>
            <person name="Engstrom E.M."/>
            <person name="Estelle M."/>
            <person name="Feng L."/>
            <person name="Finet C."/>
            <person name="Floyd S.K."/>
            <person name="Frommer W.B."/>
            <person name="Fujita T."/>
            <person name="Gramzow L."/>
            <person name="Gutensohn M."/>
            <person name="Harholt J."/>
            <person name="Hattori M."/>
            <person name="Heyl A."/>
            <person name="Hirai T."/>
            <person name="Hiwatashi Y."/>
            <person name="Ishikawa M."/>
            <person name="Iwata M."/>
            <person name="Karol K.G."/>
            <person name="Koehler B."/>
            <person name="Kolukisaoglu U."/>
            <person name="Kubo M."/>
            <person name="Kurata T."/>
            <person name="Lalonde S."/>
            <person name="Li K."/>
            <person name="Li Y."/>
            <person name="Litt A."/>
            <person name="Lyons E."/>
            <person name="Manning G."/>
            <person name="Maruyama T."/>
            <person name="Michael T.P."/>
            <person name="Mikami K."/>
            <person name="Miyazaki S."/>
            <person name="Morinaga S."/>
            <person name="Murata T."/>
            <person name="Mueller-Roeber B."/>
            <person name="Nelson D.R."/>
            <person name="Obara M."/>
            <person name="Oguri Y."/>
            <person name="Olmstead R.G."/>
            <person name="Onodera N."/>
            <person name="Petersen B.L."/>
            <person name="Pils B."/>
            <person name="Prigge M."/>
            <person name="Rensing S.A."/>
            <person name="Riano-Pachon D.M."/>
            <person name="Roberts A.W."/>
            <person name="Sato Y."/>
            <person name="Scheller H.V."/>
            <person name="Schulz B."/>
            <person name="Schulz C."/>
            <person name="Shakirov E.V."/>
            <person name="Shibagaki N."/>
            <person name="Shinohara N."/>
            <person name="Shippen D.E."/>
            <person name="Soerensen I."/>
            <person name="Sotooka R."/>
            <person name="Sugimoto N."/>
            <person name="Sugita M."/>
            <person name="Sumikawa N."/>
            <person name="Tanurdzic M."/>
            <person name="Theissen G."/>
            <person name="Ulvskov P."/>
            <person name="Wakazuki S."/>
            <person name="Weng J.K."/>
            <person name="Willats W.W."/>
            <person name="Wipf D."/>
            <person name="Wolf P.G."/>
            <person name="Yang L."/>
            <person name="Zimmer A.D."/>
            <person name="Zhu Q."/>
            <person name="Mitros T."/>
            <person name="Hellsten U."/>
            <person name="Loque D."/>
            <person name="Otillar R."/>
            <person name="Salamov A."/>
            <person name="Schmutz J."/>
            <person name="Shapiro H."/>
            <person name="Lindquist E."/>
            <person name="Lucas S."/>
            <person name="Rokhsar D."/>
            <person name="Grigoriev I.V."/>
        </authorList>
    </citation>
    <scope>NUCLEOTIDE SEQUENCE [LARGE SCALE GENOMIC DNA]</scope>
</reference>
<dbReference type="EMBL" id="GL377574">
    <property type="protein sequence ID" value="EFJ30913.1"/>
    <property type="molecule type" value="Genomic_DNA"/>
</dbReference>
<dbReference type="HOGENOM" id="CLU_1087398_0_0_1"/>
<dbReference type="Gramene" id="EFJ30913">
    <property type="protein sequence ID" value="EFJ30913"/>
    <property type="gene ID" value="SELMODRAFT_408677"/>
</dbReference>
<name>D8R9L1_SELML</name>
<dbReference type="AlphaFoldDB" id="D8R9L1"/>
<protein>
    <submittedName>
        <fullName evidence="1">Uncharacterized protein</fullName>
    </submittedName>
</protein>
<organism evidence="2">
    <name type="scientific">Selaginella moellendorffii</name>
    <name type="common">Spikemoss</name>
    <dbReference type="NCBI Taxonomy" id="88036"/>
    <lineage>
        <taxon>Eukaryota</taxon>
        <taxon>Viridiplantae</taxon>
        <taxon>Streptophyta</taxon>
        <taxon>Embryophyta</taxon>
        <taxon>Tracheophyta</taxon>
        <taxon>Lycopodiopsida</taxon>
        <taxon>Selaginellales</taxon>
        <taxon>Selaginellaceae</taxon>
        <taxon>Selaginella</taxon>
    </lineage>
</organism>
<dbReference type="KEGG" id="smo:SELMODRAFT_408677"/>
<sequence length="256" mass="27920">MRHDKDVQAYGACSSAPVFDFLLSNGVAPTSQLCTTRDTIESLLLLEVPSQTSPQLRRWNLKQRVAAARQDLPPVGGPDLHLQLLSLPLHLVDEDPDVLRIHKAALDAAHGRSQRVTLAEENGKCGPATNAGHVSSAKRIASGSINGTSSTGKGMSLLRMRPLQELSLDWMMRTTEFWNKECLCTALVATSTEPGSRHEICLSGLGVDKSLNFSATSAQERSCLWDEKLALLLAIASRLEEPDKREKKKSAAKKEN</sequence>
<accession>D8R9L1</accession>